<evidence type="ECO:0000256" key="3">
    <source>
        <dbReference type="ARBA" id="ARBA00022801"/>
    </source>
</evidence>
<gene>
    <name evidence="6" type="ORF">JKL49_03865</name>
</gene>
<protein>
    <submittedName>
        <fullName evidence="6">Sulfatase-like hydrolase/transferase</fullName>
    </submittedName>
</protein>
<dbReference type="PANTHER" id="PTHR42693">
    <property type="entry name" value="ARYLSULFATASE FAMILY MEMBER"/>
    <property type="match status" value="1"/>
</dbReference>
<proteinExistence type="inferred from homology"/>
<keyword evidence="4" id="KW-0106">Calcium</keyword>
<dbReference type="RefSeq" id="WP_215338394.1">
    <property type="nucleotide sequence ID" value="NZ_JAGSGD010000001.1"/>
</dbReference>
<dbReference type="GO" id="GO:0004065">
    <property type="term" value="F:arylsulfatase activity"/>
    <property type="evidence" value="ECO:0007669"/>
    <property type="project" value="TreeGrafter"/>
</dbReference>
<keyword evidence="7" id="KW-1185">Reference proteome</keyword>
<reference evidence="6" key="1">
    <citation type="submission" date="2021-04" db="EMBL/GenBank/DDBJ databases">
        <title>Draft genome assembly of strain Phenylobacterium sp. 20VBR1 using MiniION and Illumina platforms.</title>
        <authorList>
            <person name="Thomas F.A."/>
            <person name="Krishnan K.P."/>
            <person name="Sinha R.K."/>
        </authorList>
    </citation>
    <scope>NUCLEOTIDE SEQUENCE</scope>
    <source>
        <strain evidence="6">20VBR1</strain>
    </source>
</reference>
<evidence type="ECO:0000256" key="4">
    <source>
        <dbReference type="ARBA" id="ARBA00022837"/>
    </source>
</evidence>
<dbReference type="GO" id="GO:0046872">
    <property type="term" value="F:metal ion binding"/>
    <property type="evidence" value="ECO:0007669"/>
    <property type="project" value="UniProtKB-KW"/>
</dbReference>
<dbReference type="PROSITE" id="PS00523">
    <property type="entry name" value="SULFATASE_1"/>
    <property type="match status" value="1"/>
</dbReference>
<dbReference type="InterPro" id="IPR017850">
    <property type="entry name" value="Alkaline_phosphatase_core_sf"/>
</dbReference>
<feature type="domain" description="Sulfatase N-terminal" evidence="5">
    <location>
        <begin position="62"/>
        <end position="433"/>
    </location>
</feature>
<keyword evidence="2" id="KW-0479">Metal-binding</keyword>
<dbReference type="SUPFAM" id="SSF53649">
    <property type="entry name" value="Alkaline phosphatase-like"/>
    <property type="match status" value="1"/>
</dbReference>
<dbReference type="EMBL" id="JAGSGD010000001">
    <property type="protein sequence ID" value="MBR7618516.1"/>
    <property type="molecule type" value="Genomic_DNA"/>
</dbReference>
<comment type="caution">
    <text evidence="6">The sequence shown here is derived from an EMBL/GenBank/DDBJ whole genome shotgun (WGS) entry which is preliminary data.</text>
</comment>
<evidence type="ECO:0000313" key="6">
    <source>
        <dbReference type="EMBL" id="MBR7618516.1"/>
    </source>
</evidence>
<organism evidence="6 7">
    <name type="scientific">Phenylobacterium glaciei</name>
    <dbReference type="NCBI Taxonomy" id="2803784"/>
    <lineage>
        <taxon>Bacteria</taxon>
        <taxon>Pseudomonadati</taxon>
        <taxon>Pseudomonadota</taxon>
        <taxon>Alphaproteobacteria</taxon>
        <taxon>Caulobacterales</taxon>
        <taxon>Caulobacteraceae</taxon>
        <taxon>Phenylobacterium</taxon>
    </lineage>
</organism>
<dbReference type="PANTHER" id="PTHR42693:SF53">
    <property type="entry name" value="ENDO-4-O-SULFATASE"/>
    <property type="match status" value="1"/>
</dbReference>
<evidence type="ECO:0000259" key="5">
    <source>
        <dbReference type="Pfam" id="PF00884"/>
    </source>
</evidence>
<dbReference type="InterPro" id="IPR024607">
    <property type="entry name" value="Sulfatase_CS"/>
</dbReference>
<evidence type="ECO:0000256" key="2">
    <source>
        <dbReference type="ARBA" id="ARBA00022723"/>
    </source>
</evidence>
<comment type="similarity">
    <text evidence="1">Belongs to the sulfatase family.</text>
</comment>
<dbReference type="InterPro" id="IPR000917">
    <property type="entry name" value="Sulfatase_N"/>
</dbReference>
<evidence type="ECO:0000256" key="1">
    <source>
        <dbReference type="ARBA" id="ARBA00008779"/>
    </source>
</evidence>
<dbReference type="InterPro" id="IPR050738">
    <property type="entry name" value="Sulfatase"/>
</dbReference>
<dbReference type="Gene3D" id="3.40.720.10">
    <property type="entry name" value="Alkaline Phosphatase, subunit A"/>
    <property type="match status" value="1"/>
</dbReference>
<dbReference type="AlphaFoldDB" id="A0A941CXJ9"/>
<name>A0A941CXJ9_9CAUL</name>
<keyword evidence="3 6" id="KW-0378">Hydrolase</keyword>
<dbReference type="Pfam" id="PF00884">
    <property type="entry name" value="Sulfatase"/>
    <property type="match status" value="1"/>
</dbReference>
<accession>A0A941CXJ9</accession>
<evidence type="ECO:0000313" key="7">
    <source>
        <dbReference type="Proteomes" id="UP000622580"/>
    </source>
</evidence>
<dbReference type="Gene3D" id="3.30.1120.10">
    <property type="match status" value="1"/>
</dbReference>
<sequence>MKKRIWLGATALVIAAGVGVAAMNKPAILGMIAHARLPHIEPNHPVTWAQGPAVPAPGERPPNVVFILADDMGFNDITFNGGGVAGGVVPTPNIDSIGHDGVDFTNGYAGNATCAPSRAAIMTGRYPTRFGFEFTPAPVAFEKMVGTAAEPGAIVAPKFFHDRVKDMPAGSTAPSPTAVNTLSVPASELTIAEVLKARGYHTIHLGKWHLGGAEGSRPEAQGFDESLGFIAGGSMYLPEKAPDVVNSKQPWDPIDRFLWPNLPYQVQYNGSAMFAPKGYMTDYLTDEAVASIKANKNRPFFMYYAPNAIHTPLQATKADYDALPQIKDHRLRVYGAMVRNLDRNVGRVLQTLKDEGLADNTLVIFTSDNGGAGYIGLPEVNRPYRGFKSTFFEGGIHAPFFMRWPGKIQPGSRYAAPVSHIDIFATAAGAAGAAVPMDRVIDGVDLVPYVQGKATGRPHQTLFWRSGQYETVLDGAWKLQVNGARDKVWLYDLAADPTEQHDLSKAKPDKVAALKAMIKAQDAQTKAPMWPSLLQGPVFIDHPSGRPQKAGEEYILWDN</sequence>
<dbReference type="Proteomes" id="UP000622580">
    <property type="component" value="Unassembled WGS sequence"/>
</dbReference>